<dbReference type="PANTHER" id="PTHR32507:SF7">
    <property type="entry name" value="K(+)_H(+) ANTIPORTER NHAP2"/>
    <property type="match status" value="1"/>
</dbReference>
<protein>
    <submittedName>
        <fullName evidence="11">Potassium/proton antiporter</fullName>
    </submittedName>
</protein>
<evidence type="ECO:0000256" key="6">
    <source>
        <dbReference type="ARBA" id="ARBA00022989"/>
    </source>
</evidence>
<gene>
    <name evidence="11" type="ORF">LRS13_12050</name>
</gene>
<evidence type="ECO:0000256" key="8">
    <source>
        <dbReference type="ARBA" id="ARBA00023136"/>
    </source>
</evidence>
<keyword evidence="5 9" id="KW-0812">Transmembrane</keyword>
<dbReference type="InterPro" id="IPR006153">
    <property type="entry name" value="Cation/H_exchanger_TM"/>
</dbReference>
<organism evidence="11 12">
    <name type="scientific">Svornostia abyssi</name>
    <dbReference type="NCBI Taxonomy" id="2898438"/>
    <lineage>
        <taxon>Bacteria</taxon>
        <taxon>Bacillati</taxon>
        <taxon>Actinomycetota</taxon>
        <taxon>Thermoleophilia</taxon>
        <taxon>Solirubrobacterales</taxon>
        <taxon>Baekduiaceae</taxon>
        <taxon>Svornostia</taxon>
    </lineage>
</organism>
<dbReference type="PANTHER" id="PTHR32507">
    <property type="entry name" value="NA(+)/H(+) ANTIPORTER 1"/>
    <property type="match status" value="1"/>
</dbReference>
<feature type="transmembrane region" description="Helical" evidence="9">
    <location>
        <begin position="32"/>
        <end position="50"/>
    </location>
</feature>
<feature type="transmembrane region" description="Helical" evidence="9">
    <location>
        <begin position="241"/>
        <end position="258"/>
    </location>
</feature>
<feature type="transmembrane region" description="Helical" evidence="9">
    <location>
        <begin position="159"/>
        <end position="179"/>
    </location>
</feature>
<dbReference type="InterPro" id="IPR006037">
    <property type="entry name" value="RCK_C"/>
</dbReference>
<dbReference type="Proteomes" id="UP001058860">
    <property type="component" value="Chromosome"/>
</dbReference>
<feature type="transmembrane region" description="Helical" evidence="9">
    <location>
        <begin position="363"/>
        <end position="383"/>
    </location>
</feature>
<feature type="transmembrane region" description="Helical" evidence="9">
    <location>
        <begin position="118"/>
        <end position="138"/>
    </location>
</feature>
<dbReference type="Pfam" id="PF02080">
    <property type="entry name" value="TrkA_C"/>
    <property type="match status" value="1"/>
</dbReference>
<accession>A0ABY5PNB4</accession>
<keyword evidence="12" id="KW-1185">Reference proteome</keyword>
<keyword evidence="3" id="KW-0050">Antiport</keyword>
<evidence type="ECO:0000259" key="10">
    <source>
        <dbReference type="PROSITE" id="PS51202"/>
    </source>
</evidence>
<dbReference type="Gene3D" id="1.20.1530.20">
    <property type="match status" value="1"/>
</dbReference>
<reference evidence="12" key="1">
    <citation type="submission" date="2021-11" db="EMBL/GenBank/DDBJ databases">
        <title>Cultivation dependent microbiological survey of springs from the worlds oldest radium mine currently devoted to the extraction of radon-saturated water.</title>
        <authorList>
            <person name="Kapinusova G."/>
            <person name="Smrhova T."/>
            <person name="Strejcek M."/>
            <person name="Suman J."/>
            <person name="Jani K."/>
            <person name="Pajer P."/>
            <person name="Uhlik O."/>
        </authorList>
    </citation>
    <scope>NUCLEOTIDE SEQUENCE [LARGE SCALE GENOMIC DNA]</scope>
    <source>
        <strain evidence="12">J379</strain>
    </source>
</reference>
<evidence type="ECO:0000256" key="1">
    <source>
        <dbReference type="ARBA" id="ARBA00004651"/>
    </source>
</evidence>
<dbReference type="InterPro" id="IPR038770">
    <property type="entry name" value="Na+/solute_symporter_sf"/>
</dbReference>
<evidence type="ECO:0000256" key="2">
    <source>
        <dbReference type="ARBA" id="ARBA00022448"/>
    </source>
</evidence>
<feature type="transmembrane region" description="Helical" evidence="9">
    <location>
        <begin position="62"/>
        <end position="80"/>
    </location>
</feature>
<keyword evidence="8 9" id="KW-0472">Membrane</keyword>
<feature type="transmembrane region" description="Helical" evidence="9">
    <location>
        <begin position="92"/>
        <end position="112"/>
    </location>
</feature>
<dbReference type="NCBIfam" id="NF003715">
    <property type="entry name" value="PRK05326.1-2"/>
    <property type="match status" value="1"/>
</dbReference>
<dbReference type="Gene3D" id="3.30.70.1450">
    <property type="entry name" value="Regulator of K+ conductance, C-terminal domain"/>
    <property type="match status" value="1"/>
</dbReference>
<dbReference type="SUPFAM" id="SSF116726">
    <property type="entry name" value="TrkA C-terminal domain-like"/>
    <property type="match status" value="1"/>
</dbReference>
<feature type="transmembrane region" description="Helical" evidence="9">
    <location>
        <begin position="330"/>
        <end position="351"/>
    </location>
</feature>
<keyword evidence="4" id="KW-1003">Cell membrane</keyword>
<dbReference type="RefSeq" id="WP_353866630.1">
    <property type="nucleotide sequence ID" value="NZ_CP088295.1"/>
</dbReference>
<evidence type="ECO:0000256" key="7">
    <source>
        <dbReference type="ARBA" id="ARBA00023065"/>
    </source>
</evidence>
<evidence type="ECO:0000256" key="5">
    <source>
        <dbReference type="ARBA" id="ARBA00022692"/>
    </source>
</evidence>
<dbReference type="PROSITE" id="PS51202">
    <property type="entry name" value="RCK_C"/>
    <property type="match status" value="1"/>
</dbReference>
<feature type="transmembrane region" description="Helical" evidence="9">
    <location>
        <begin position="218"/>
        <end position="235"/>
    </location>
</feature>
<dbReference type="EMBL" id="CP088295">
    <property type="protein sequence ID" value="UUY06204.1"/>
    <property type="molecule type" value="Genomic_DNA"/>
</dbReference>
<keyword evidence="6 9" id="KW-1133">Transmembrane helix</keyword>
<comment type="subcellular location">
    <subcellularLocation>
        <location evidence="1">Cell membrane</location>
        <topology evidence="1">Multi-pass membrane protein</topology>
    </subcellularLocation>
</comment>
<evidence type="ECO:0000256" key="4">
    <source>
        <dbReference type="ARBA" id="ARBA00022475"/>
    </source>
</evidence>
<feature type="transmembrane region" description="Helical" evidence="9">
    <location>
        <begin position="191"/>
        <end position="209"/>
    </location>
</feature>
<feature type="domain" description="RCK C-terminal" evidence="10">
    <location>
        <begin position="400"/>
        <end position="481"/>
    </location>
</feature>
<evidence type="ECO:0000313" key="11">
    <source>
        <dbReference type="EMBL" id="UUY06204.1"/>
    </source>
</evidence>
<keyword evidence="2" id="KW-0813">Transport</keyword>
<name>A0ABY5PNB4_9ACTN</name>
<dbReference type="Pfam" id="PF00999">
    <property type="entry name" value="Na_H_Exchanger"/>
    <property type="match status" value="1"/>
</dbReference>
<evidence type="ECO:0000256" key="9">
    <source>
        <dbReference type="SAM" id="Phobius"/>
    </source>
</evidence>
<evidence type="ECO:0000256" key="3">
    <source>
        <dbReference type="ARBA" id="ARBA00022449"/>
    </source>
</evidence>
<dbReference type="NCBIfam" id="NF003716">
    <property type="entry name" value="PRK05326.1-3"/>
    <property type="match status" value="1"/>
</dbReference>
<sequence length="595" mass="63013">MEESRLLLVGGLLLAVGLLASLVATRLRIPGLVLFLGIGMLVGSDGLGWIDFADYELARDLGILALVLILFEGGLSAGVSEIRPVLGSAVSLATVGTILTAIITGFGAAWIFDLDLLEGMLIGSIVAATDSAAIFALLRGSTLKRKLARMLEGESGTNDPVAVVLVLGFIAWIEDPAYGLGEFAILFAEEIGIGAVVGVAVGAGAVFAFRRARLATGGLYPVASLATVGIAFGLADVLHGSGFLSVYLVGLALGSGSIPGRQTIVTFHDGLAWVAQLGVFLILGLLVFPSQLPEYALQGTALALVLCFVARPLAVFVATVRSRIPVGDTVVLGWAGLRGAVPVVLATFPVIEGVPEAVDYFNIVFFIVLFSTILQGTTFLPLAGRLGATANEDPLARPVTEIGSIRRLGADMVEVRIREGDACVGHRVRDLGLPREALVNVLVRGDKALPPRGSTRLEAGDMLHMIVRRELVGSLEPILQRWRTGPVGPVGRPQRILPGTAPIFTSRPWTEADGDPLDPAAVLGLPVVERLRRRWDVPGAVVVLQDGRLAVTGPRLVVGSRDQIQNYARRIMRQTSEDDDDERAWWRDVLSEAAL</sequence>
<dbReference type="InterPro" id="IPR036721">
    <property type="entry name" value="RCK_C_sf"/>
</dbReference>
<proteinExistence type="predicted"/>
<feature type="transmembrane region" description="Helical" evidence="9">
    <location>
        <begin position="295"/>
        <end position="318"/>
    </location>
</feature>
<feature type="transmembrane region" description="Helical" evidence="9">
    <location>
        <begin position="6"/>
        <end position="25"/>
    </location>
</feature>
<feature type="transmembrane region" description="Helical" evidence="9">
    <location>
        <begin position="270"/>
        <end position="289"/>
    </location>
</feature>
<keyword evidence="7" id="KW-0406">Ion transport</keyword>
<evidence type="ECO:0000313" key="12">
    <source>
        <dbReference type="Proteomes" id="UP001058860"/>
    </source>
</evidence>